<reference evidence="1 2" key="1">
    <citation type="journal article" date="2013" name="Mar. Genomics">
        <title>Expression of sulfatases in Rhodopirellula baltica and the diversity of sulfatases in the genus Rhodopirellula.</title>
        <authorList>
            <person name="Wegner C.E."/>
            <person name="Richter-Heitmann T."/>
            <person name="Klindworth A."/>
            <person name="Klockow C."/>
            <person name="Richter M."/>
            <person name="Achstetter T."/>
            <person name="Glockner F.O."/>
            <person name="Harder J."/>
        </authorList>
    </citation>
    <scope>NUCLEOTIDE SEQUENCE [LARGE SCALE GENOMIC DNA]</scope>
    <source>
        <strain evidence="1 2">SM1</strain>
    </source>
</reference>
<evidence type="ECO:0000313" key="2">
    <source>
        <dbReference type="Proteomes" id="UP000011991"/>
    </source>
</evidence>
<sequence>MVSQEIGELRITLTLNDIRGNKDDSISSALREKASDPLSIFQIDHNTCTRGWSLFINETERLLVPNSVALTIGEKMPPTEELQRVPSVRYPSTLANSELADAVERDVRRVYNCQNLQRLAAAYGPSGSASHDIKLKVTKVNGDTSSDEISAGDVLRVEVVNEGAYGASFAVFFISSKYRIASQVSDFIKPAQGVTRPTTLPLFEMTINEKMWGQNGLVLVGIPQEGRVKHQLNYSGLDQQKLGDPVEKKRGFTPATPFERQLFQATFGNEKFRTGGGNQEPQMSIISWMVSE</sequence>
<evidence type="ECO:0000313" key="1">
    <source>
        <dbReference type="EMBL" id="EMI17367.1"/>
    </source>
</evidence>
<dbReference type="AlphaFoldDB" id="M5RPR2"/>
<comment type="caution">
    <text evidence="1">The sequence shown here is derived from an EMBL/GenBank/DDBJ whole genome shotgun (WGS) entry which is preliminary data.</text>
</comment>
<gene>
    <name evidence="1" type="ORF">RMSM_05718</name>
</gene>
<proteinExistence type="predicted"/>
<name>M5RPR2_9BACT</name>
<dbReference type="Proteomes" id="UP000011991">
    <property type="component" value="Unassembled WGS sequence"/>
</dbReference>
<dbReference type="PATRIC" id="fig|1265738.3.peg.5717"/>
<keyword evidence="2" id="KW-1185">Reference proteome</keyword>
<protein>
    <submittedName>
        <fullName evidence="1">Peptidase C14 caspase catalytic subunit p20</fullName>
    </submittedName>
</protein>
<organism evidence="1 2">
    <name type="scientific">Rhodopirellula maiorica SM1</name>
    <dbReference type="NCBI Taxonomy" id="1265738"/>
    <lineage>
        <taxon>Bacteria</taxon>
        <taxon>Pseudomonadati</taxon>
        <taxon>Planctomycetota</taxon>
        <taxon>Planctomycetia</taxon>
        <taxon>Pirellulales</taxon>
        <taxon>Pirellulaceae</taxon>
        <taxon>Novipirellula</taxon>
    </lineage>
</organism>
<dbReference type="EMBL" id="ANOG01000805">
    <property type="protein sequence ID" value="EMI17367.1"/>
    <property type="molecule type" value="Genomic_DNA"/>
</dbReference>
<accession>M5RPR2</accession>